<name>A0A239P3S6_9ACTN</name>
<evidence type="ECO:0000313" key="2">
    <source>
        <dbReference type="Proteomes" id="UP000198318"/>
    </source>
</evidence>
<dbReference type="EMBL" id="FZOR01000065">
    <property type="protein sequence ID" value="SNT61632.1"/>
    <property type="molecule type" value="Genomic_DNA"/>
</dbReference>
<keyword evidence="2" id="KW-1185">Reference proteome</keyword>
<protein>
    <submittedName>
        <fullName evidence="1">Uncharacterized protein</fullName>
    </submittedName>
</protein>
<organism evidence="1 2">
    <name type="scientific">Actinomadura meyerae</name>
    <dbReference type="NCBI Taxonomy" id="240840"/>
    <lineage>
        <taxon>Bacteria</taxon>
        <taxon>Bacillati</taxon>
        <taxon>Actinomycetota</taxon>
        <taxon>Actinomycetes</taxon>
        <taxon>Streptosporangiales</taxon>
        <taxon>Thermomonosporaceae</taxon>
        <taxon>Actinomadura</taxon>
    </lineage>
</organism>
<reference evidence="1 2" key="1">
    <citation type="submission" date="2017-06" db="EMBL/GenBank/DDBJ databases">
        <authorList>
            <person name="Kim H.J."/>
            <person name="Triplett B.A."/>
        </authorList>
    </citation>
    <scope>NUCLEOTIDE SEQUENCE [LARGE SCALE GENOMIC DNA]</scope>
    <source>
        <strain evidence="1 2">DSM 44715</strain>
    </source>
</reference>
<accession>A0A239P3S6</accession>
<evidence type="ECO:0000313" key="1">
    <source>
        <dbReference type="EMBL" id="SNT61632.1"/>
    </source>
</evidence>
<proteinExistence type="predicted"/>
<dbReference type="AlphaFoldDB" id="A0A239P3S6"/>
<sequence length="145" mass="15646">MISRPPSPAHPPQVVLCRTRAASLHPVKDDVQQLKPLDSAIAEEWARKTGEPDLRAVSASKLRQGPWWSVGVAVMEFIRTDPLESELRDGIAAALTAVPGVTGVGEEDREVWSVTGDASGKALVEAVAQVVDDFADRTRDALRRA</sequence>
<gene>
    <name evidence="1" type="ORF">SAMN05443665_10656</name>
</gene>
<dbReference type="Proteomes" id="UP000198318">
    <property type="component" value="Unassembled WGS sequence"/>
</dbReference>